<name>A0A225VAC6_9STRA</name>
<keyword evidence="2" id="KW-1185">Reference proteome</keyword>
<sequence length="182" mass="20454">MMGFLFYYGLCDSPHGFSRITPAQFDLRLVDDWGNKSNSARKTTTVRDTLSAWCDEAGRIWLPDSASDLQLRICIIGHFGVAGHRSMEVTLATIREHFVWSTLEKDCCGWPTPRPWGEGIHSEKTNEVLHWDYLFMGKPASGEVYLLVLKDDASNFVWLTPCANADAETTYAALVDWLAGFG</sequence>
<dbReference type="Proteomes" id="UP000198211">
    <property type="component" value="Unassembled WGS sequence"/>
</dbReference>
<dbReference type="GO" id="GO:0003676">
    <property type="term" value="F:nucleic acid binding"/>
    <property type="evidence" value="ECO:0007669"/>
    <property type="project" value="InterPro"/>
</dbReference>
<dbReference type="AlphaFoldDB" id="A0A225VAC6"/>
<dbReference type="Gene3D" id="3.30.420.10">
    <property type="entry name" value="Ribonuclease H-like superfamily/Ribonuclease H"/>
    <property type="match status" value="1"/>
</dbReference>
<reference evidence="2" key="1">
    <citation type="submission" date="2017-03" db="EMBL/GenBank/DDBJ databases">
        <title>Phytopthora megakarya and P. palmivora, two closely related causual agents of cacao black pod achieved similar genome size and gene model numbers by different mechanisms.</title>
        <authorList>
            <person name="Ali S."/>
            <person name="Shao J."/>
            <person name="Larry D.J."/>
            <person name="Kronmiller B."/>
            <person name="Shen D."/>
            <person name="Strem M.D."/>
            <person name="Melnick R.L."/>
            <person name="Guiltinan M.J."/>
            <person name="Tyler B.M."/>
            <person name="Meinhardt L.W."/>
            <person name="Bailey B.A."/>
        </authorList>
    </citation>
    <scope>NUCLEOTIDE SEQUENCE [LARGE SCALE GENOMIC DNA]</scope>
    <source>
        <strain evidence="2">zdho120</strain>
    </source>
</reference>
<accession>A0A225VAC6</accession>
<comment type="caution">
    <text evidence="1">The sequence shown here is derived from an EMBL/GenBank/DDBJ whole genome shotgun (WGS) entry which is preliminary data.</text>
</comment>
<dbReference type="EMBL" id="NBNE01006153">
    <property type="protein sequence ID" value="OWZ02461.1"/>
    <property type="molecule type" value="Genomic_DNA"/>
</dbReference>
<protein>
    <submittedName>
        <fullName evidence="1">Uncharacterized protein</fullName>
    </submittedName>
</protein>
<evidence type="ECO:0000313" key="2">
    <source>
        <dbReference type="Proteomes" id="UP000198211"/>
    </source>
</evidence>
<dbReference type="InterPro" id="IPR036397">
    <property type="entry name" value="RNaseH_sf"/>
</dbReference>
<evidence type="ECO:0000313" key="1">
    <source>
        <dbReference type="EMBL" id="OWZ02461.1"/>
    </source>
</evidence>
<feature type="non-terminal residue" evidence="1">
    <location>
        <position position="182"/>
    </location>
</feature>
<gene>
    <name evidence="1" type="ORF">PHMEG_00025967</name>
</gene>
<dbReference type="OrthoDB" id="78677at2759"/>
<organism evidence="1 2">
    <name type="scientific">Phytophthora megakarya</name>
    <dbReference type="NCBI Taxonomy" id="4795"/>
    <lineage>
        <taxon>Eukaryota</taxon>
        <taxon>Sar</taxon>
        <taxon>Stramenopiles</taxon>
        <taxon>Oomycota</taxon>
        <taxon>Peronosporomycetes</taxon>
        <taxon>Peronosporales</taxon>
        <taxon>Peronosporaceae</taxon>
        <taxon>Phytophthora</taxon>
    </lineage>
</organism>
<proteinExistence type="predicted"/>
<dbReference type="SUPFAM" id="SSF53098">
    <property type="entry name" value="Ribonuclease H-like"/>
    <property type="match status" value="1"/>
</dbReference>
<dbReference type="InterPro" id="IPR012337">
    <property type="entry name" value="RNaseH-like_sf"/>
</dbReference>